<sequence>MQRLSTAASIITAEVFASPATRPLQSIKDASSYPAALRTASQTRPQSFQRLLGGPVLPQYCHKRLGARELSDRGESTLTAKSKNHRNKMNNMSLTNPRRQTT</sequence>
<evidence type="ECO:0000313" key="3">
    <source>
        <dbReference type="Proteomes" id="UP001595075"/>
    </source>
</evidence>
<protein>
    <submittedName>
        <fullName evidence="2">Uncharacterized protein</fullName>
    </submittedName>
</protein>
<feature type="compositionally biased region" description="Polar residues" evidence="1">
    <location>
        <begin position="89"/>
        <end position="102"/>
    </location>
</feature>
<evidence type="ECO:0000313" key="2">
    <source>
        <dbReference type="EMBL" id="KAL2067438.1"/>
    </source>
</evidence>
<feature type="region of interest" description="Disordered" evidence="1">
    <location>
        <begin position="68"/>
        <end position="102"/>
    </location>
</feature>
<dbReference type="Proteomes" id="UP001595075">
    <property type="component" value="Unassembled WGS sequence"/>
</dbReference>
<evidence type="ECO:0000256" key="1">
    <source>
        <dbReference type="SAM" id="MobiDB-lite"/>
    </source>
</evidence>
<gene>
    <name evidence="2" type="ORF">VTL71DRAFT_1863</name>
</gene>
<accession>A0ABR4CBV8</accession>
<organism evidence="2 3">
    <name type="scientific">Oculimacula yallundae</name>
    <dbReference type="NCBI Taxonomy" id="86028"/>
    <lineage>
        <taxon>Eukaryota</taxon>
        <taxon>Fungi</taxon>
        <taxon>Dikarya</taxon>
        <taxon>Ascomycota</taxon>
        <taxon>Pezizomycotina</taxon>
        <taxon>Leotiomycetes</taxon>
        <taxon>Helotiales</taxon>
        <taxon>Ploettnerulaceae</taxon>
        <taxon>Oculimacula</taxon>
    </lineage>
</organism>
<comment type="caution">
    <text evidence="2">The sequence shown here is derived from an EMBL/GenBank/DDBJ whole genome shotgun (WGS) entry which is preliminary data.</text>
</comment>
<proteinExistence type="predicted"/>
<keyword evidence="3" id="KW-1185">Reference proteome</keyword>
<reference evidence="2 3" key="1">
    <citation type="journal article" date="2024" name="Commun. Biol.">
        <title>Comparative genomic analysis of thermophilic fungi reveals convergent evolutionary adaptations and gene losses.</title>
        <authorList>
            <person name="Steindorff A.S."/>
            <person name="Aguilar-Pontes M.V."/>
            <person name="Robinson A.J."/>
            <person name="Andreopoulos B."/>
            <person name="LaButti K."/>
            <person name="Kuo A."/>
            <person name="Mondo S."/>
            <person name="Riley R."/>
            <person name="Otillar R."/>
            <person name="Haridas S."/>
            <person name="Lipzen A."/>
            <person name="Grimwood J."/>
            <person name="Schmutz J."/>
            <person name="Clum A."/>
            <person name="Reid I.D."/>
            <person name="Moisan M.C."/>
            <person name="Butler G."/>
            <person name="Nguyen T.T.M."/>
            <person name="Dewar K."/>
            <person name="Conant G."/>
            <person name="Drula E."/>
            <person name="Henrissat B."/>
            <person name="Hansel C."/>
            <person name="Singer S."/>
            <person name="Hutchinson M.I."/>
            <person name="de Vries R.P."/>
            <person name="Natvig D.O."/>
            <person name="Powell A.J."/>
            <person name="Tsang A."/>
            <person name="Grigoriev I.V."/>
        </authorList>
    </citation>
    <scope>NUCLEOTIDE SEQUENCE [LARGE SCALE GENOMIC DNA]</scope>
    <source>
        <strain evidence="2 3">CBS 494.80</strain>
    </source>
</reference>
<name>A0ABR4CBV8_9HELO</name>
<dbReference type="EMBL" id="JAZHXI010000010">
    <property type="protein sequence ID" value="KAL2067438.1"/>
    <property type="molecule type" value="Genomic_DNA"/>
</dbReference>